<protein>
    <submittedName>
        <fullName evidence="3">Osmotically-inducible protein OsmY</fullName>
    </submittedName>
</protein>
<evidence type="ECO:0000256" key="1">
    <source>
        <dbReference type="ARBA" id="ARBA00022729"/>
    </source>
</evidence>
<reference evidence="3 4" key="1">
    <citation type="submission" date="2017-08" db="EMBL/GenBank/DDBJ databases">
        <title>Complete genome of Colwellia sp. NB097-1, a psychrophile bacterium ioslated from Bering Sea.</title>
        <authorList>
            <person name="Chen X."/>
        </authorList>
    </citation>
    <scope>NUCLEOTIDE SEQUENCE [LARGE SCALE GENOMIC DNA]</scope>
    <source>
        <strain evidence="3 4">NB097-1</strain>
    </source>
</reference>
<dbReference type="NCBIfam" id="NF008247">
    <property type="entry name" value="PRK11023.1"/>
    <property type="match status" value="1"/>
</dbReference>
<sequence>MSIKSIVSTITLAVLLQGCVAAAVVGVVGGASVATDNRSLGNQIDDQKIEIDAKAKIRKSEALSDNTNLQVISVNGSVLVIGQAPNSYLRDQAIKAINEINGVKQLHNQIRISNTTSFTTKTNDVWLTSKVKTALFGTEKLDATNIKVVTENAEVFLMGLVTKAQANVAVDIARNVSGVNRVFKIFEYVTENKID</sequence>
<name>A0A222G960_9GAMM</name>
<dbReference type="AlphaFoldDB" id="A0A222G960"/>
<evidence type="ECO:0000259" key="2">
    <source>
        <dbReference type="PROSITE" id="PS50914"/>
    </source>
</evidence>
<dbReference type="InterPro" id="IPR051686">
    <property type="entry name" value="Lipoprotein_DolP"/>
</dbReference>
<dbReference type="EMBL" id="CP020465">
    <property type="protein sequence ID" value="ASP48340.1"/>
    <property type="molecule type" value="Genomic_DNA"/>
</dbReference>
<accession>A0A222G960</accession>
<dbReference type="RefSeq" id="WP_081151681.1">
    <property type="nucleotide sequence ID" value="NZ_CP020465.1"/>
</dbReference>
<gene>
    <name evidence="3" type="ORF">B5D82_11535</name>
</gene>
<keyword evidence="1" id="KW-0732">Signal</keyword>
<dbReference type="OrthoDB" id="9783990at2"/>
<evidence type="ECO:0000313" key="3">
    <source>
        <dbReference type="EMBL" id="ASP48340.1"/>
    </source>
</evidence>
<feature type="domain" description="BON" evidence="2">
    <location>
        <begin position="45"/>
        <end position="114"/>
    </location>
</feature>
<dbReference type="PROSITE" id="PS50914">
    <property type="entry name" value="BON"/>
    <property type="match status" value="2"/>
</dbReference>
<keyword evidence="4" id="KW-1185">Reference proteome</keyword>
<dbReference type="Gene3D" id="3.30.1340.30">
    <property type="match status" value="1"/>
</dbReference>
<dbReference type="Proteomes" id="UP000202259">
    <property type="component" value="Chromosome"/>
</dbReference>
<dbReference type="InterPro" id="IPR014004">
    <property type="entry name" value="Transpt-assoc_nodulatn_dom_bac"/>
</dbReference>
<dbReference type="KEGG" id="cber:B5D82_11535"/>
<evidence type="ECO:0000313" key="4">
    <source>
        <dbReference type="Proteomes" id="UP000202259"/>
    </source>
</evidence>
<dbReference type="Pfam" id="PF04972">
    <property type="entry name" value="BON"/>
    <property type="match status" value="2"/>
</dbReference>
<dbReference type="SMART" id="SM00749">
    <property type="entry name" value="BON"/>
    <property type="match status" value="2"/>
</dbReference>
<organism evidence="3 4">
    <name type="scientific">Cognaticolwellia beringensis</name>
    <dbReference type="NCBI Taxonomy" id="1967665"/>
    <lineage>
        <taxon>Bacteria</taxon>
        <taxon>Pseudomonadati</taxon>
        <taxon>Pseudomonadota</taxon>
        <taxon>Gammaproteobacteria</taxon>
        <taxon>Alteromonadales</taxon>
        <taxon>Colwelliaceae</taxon>
        <taxon>Cognaticolwellia</taxon>
    </lineage>
</organism>
<dbReference type="PANTHER" id="PTHR34606">
    <property type="entry name" value="BON DOMAIN-CONTAINING PROTEIN"/>
    <property type="match status" value="1"/>
</dbReference>
<proteinExistence type="predicted"/>
<dbReference type="InterPro" id="IPR007055">
    <property type="entry name" value="BON_dom"/>
</dbReference>
<dbReference type="PANTHER" id="PTHR34606:SF4">
    <property type="entry name" value="OUTER MEMBRANE LIPOPROTEIN DOLP"/>
    <property type="match status" value="1"/>
</dbReference>
<feature type="domain" description="BON" evidence="2">
    <location>
        <begin position="123"/>
        <end position="195"/>
    </location>
</feature>
<dbReference type="PROSITE" id="PS51257">
    <property type="entry name" value="PROKAR_LIPOPROTEIN"/>
    <property type="match status" value="1"/>
</dbReference>